<feature type="region of interest" description="Disordered" evidence="2">
    <location>
        <begin position="68"/>
        <end position="188"/>
    </location>
</feature>
<proteinExistence type="predicted"/>
<dbReference type="Proteomes" id="UP001454036">
    <property type="component" value="Unassembled WGS sequence"/>
</dbReference>
<name>A0AAV3QJ69_LITER</name>
<feature type="compositionally biased region" description="Low complexity" evidence="2">
    <location>
        <begin position="1"/>
        <end position="12"/>
    </location>
</feature>
<accession>A0AAV3QJ69</accession>
<feature type="region of interest" description="Disordered" evidence="2">
    <location>
        <begin position="1"/>
        <end position="30"/>
    </location>
</feature>
<protein>
    <submittedName>
        <fullName evidence="3">Uncharacterized protein</fullName>
    </submittedName>
</protein>
<feature type="region of interest" description="Disordered" evidence="2">
    <location>
        <begin position="282"/>
        <end position="312"/>
    </location>
</feature>
<keyword evidence="1" id="KW-0175">Coiled coil</keyword>
<feature type="compositionally biased region" description="Basic and acidic residues" evidence="2">
    <location>
        <begin position="139"/>
        <end position="168"/>
    </location>
</feature>
<evidence type="ECO:0000256" key="1">
    <source>
        <dbReference type="SAM" id="Coils"/>
    </source>
</evidence>
<dbReference type="EMBL" id="BAABME010004948">
    <property type="protein sequence ID" value="GAA0164084.1"/>
    <property type="molecule type" value="Genomic_DNA"/>
</dbReference>
<reference evidence="3 4" key="1">
    <citation type="submission" date="2024-01" db="EMBL/GenBank/DDBJ databases">
        <title>The complete chloroplast genome sequence of Lithospermum erythrorhizon: insights into the phylogenetic relationship among Boraginaceae species and the maternal lineages of purple gromwells.</title>
        <authorList>
            <person name="Okada T."/>
            <person name="Watanabe K."/>
        </authorList>
    </citation>
    <scope>NUCLEOTIDE SEQUENCE [LARGE SCALE GENOMIC DNA]</scope>
</reference>
<dbReference type="AlphaFoldDB" id="A0AAV3QJ69"/>
<keyword evidence="4" id="KW-1185">Reference proteome</keyword>
<feature type="compositionally biased region" description="Basic residues" evidence="2">
    <location>
        <begin position="285"/>
        <end position="296"/>
    </location>
</feature>
<comment type="caution">
    <text evidence="3">The sequence shown here is derived from an EMBL/GenBank/DDBJ whole genome shotgun (WGS) entry which is preliminary data.</text>
</comment>
<evidence type="ECO:0000256" key="2">
    <source>
        <dbReference type="SAM" id="MobiDB-lite"/>
    </source>
</evidence>
<sequence length="616" mass="67660">MVKTRGSTSGTSKKGKTDRDTYQPELFGINERGEPILLQSILPQETEPEETPAKKSPILLLPWKHDVAIDEPNPGLGDQIQPEHSSMSGWERTHVPPIVDDTGKSQNPSYDSLEKVGSTHTSLKSAEGGDNDDIPISKVDVDVSRRDTDKSCGEEVDVPEKVSGDDKGVNPSVKETSDETIYKSAKTHSSVDPTVAEILVGMKWVKSSAVRGGRIKRRLRKQGVVVRHERKNVTPSVEEVAEDSPVEKDDDDILVISSTTGKSMRRTQASIAAFDKKRAALEKKKAAKKGKAKAKRPSTDQTGGSVPKKRNGVVISEPKSLARGNKFVVDEEGAAKVLREKSKGKLKVTDNRNTINNRRITKDVDDVPIDGVDFCSEEHEARTAGIMSNIGPHWPQLVTEFICNLSEEIVDPASSMFHKVKLRGHLGDIISELTGKAITTWPTKGQLQASNLSLKYVVLHKIAITNLMPTSKNTNVSEALDGLGEDAKPLTISDRLKKGKHVIDVEFNAADQNEAVPDGKTVDMLIKAYEEEQQRLEAEIQAKKFRVSELQAKIQALKATILPTVNDLIATSTVVPDEPTTADAAKRLSLRCNFLFFGHVFRTNRGSSWFLVFLYG</sequence>
<gene>
    <name evidence="3" type="ORF">LIER_19803</name>
</gene>
<evidence type="ECO:0000313" key="3">
    <source>
        <dbReference type="EMBL" id="GAA0164084.1"/>
    </source>
</evidence>
<evidence type="ECO:0000313" key="4">
    <source>
        <dbReference type="Proteomes" id="UP001454036"/>
    </source>
</evidence>
<organism evidence="3 4">
    <name type="scientific">Lithospermum erythrorhizon</name>
    <name type="common">Purple gromwell</name>
    <name type="synonym">Lithospermum officinale var. erythrorhizon</name>
    <dbReference type="NCBI Taxonomy" id="34254"/>
    <lineage>
        <taxon>Eukaryota</taxon>
        <taxon>Viridiplantae</taxon>
        <taxon>Streptophyta</taxon>
        <taxon>Embryophyta</taxon>
        <taxon>Tracheophyta</taxon>
        <taxon>Spermatophyta</taxon>
        <taxon>Magnoliopsida</taxon>
        <taxon>eudicotyledons</taxon>
        <taxon>Gunneridae</taxon>
        <taxon>Pentapetalae</taxon>
        <taxon>asterids</taxon>
        <taxon>lamiids</taxon>
        <taxon>Boraginales</taxon>
        <taxon>Boraginaceae</taxon>
        <taxon>Boraginoideae</taxon>
        <taxon>Lithospermeae</taxon>
        <taxon>Lithospermum</taxon>
    </lineage>
</organism>
<feature type="coiled-coil region" evidence="1">
    <location>
        <begin position="526"/>
        <end position="560"/>
    </location>
</feature>